<keyword evidence="6" id="KW-1185">Reference proteome</keyword>
<dbReference type="InterPro" id="IPR028082">
    <property type="entry name" value="Peripla_BP_I"/>
</dbReference>
<protein>
    <submittedName>
        <fullName evidence="5">Branched-chain amino acid transport system substrate-binding protein</fullName>
    </submittedName>
</protein>
<name>A0A840LIF3_9BURK</name>
<dbReference type="InterPro" id="IPR028081">
    <property type="entry name" value="Leu-bd"/>
</dbReference>
<sequence>MSTKHLRPQTSLPLRLLGGFALLGLAAAAQANPSCGLGNGKPATGEPLAIGAVVGKTGPDDFSSAASAAAAYFKCVNQNGGIHGRPVDYIVADDQWNPETATQVASKLVKDRKVLAMAGSTSFVECGANAKMYAQEDVMVIAGVGVPRECFNARNYAPINSGPRVSATIAAMYAVQKYQAKKMVCIIPNIPSLGNWACEGPKEWGARHGVVSETIAIDPGSADATSVMLQAAAMKPDVIIMNVPKGILVPMLAAAEQQNLGKKIHFVSSAPAYNVDVPKAIGPYWKGRFDTNLEFQPLDSQGADNRNWLALMDKYAAKSDPRDSFAQSGYLAARLLTEALLKMDPKKMDRASVSKALRAVKGFQSDILCKPFYVGEGQRHNANNSGPMASSNGSGWSVAAGGCLTAEDPELADIRADEAKMGVR</sequence>
<evidence type="ECO:0000313" key="5">
    <source>
        <dbReference type="EMBL" id="MBB4845047.1"/>
    </source>
</evidence>
<dbReference type="AlphaFoldDB" id="A0A840LIF3"/>
<feature type="chain" id="PRO_5032938025" evidence="3">
    <location>
        <begin position="32"/>
        <end position="424"/>
    </location>
</feature>
<comment type="caution">
    <text evidence="5">The sequence shown here is derived from an EMBL/GenBank/DDBJ whole genome shotgun (WGS) entry which is preliminary data.</text>
</comment>
<evidence type="ECO:0000256" key="1">
    <source>
        <dbReference type="ARBA" id="ARBA00010062"/>
    </source>
</evidence>
<evidence type="ECO:0000256" key="3">
    <source>
        <dbReference type="SAM" id="SignalP"/>
    </source>
</evidence>
<dbReference type="PANTHER" id="PTHR47235:SF1">
    <property type="entry name" value="BLR6548 PROTEIN"/>
    <property type="match status" value="1"/>
</dbReference>
<dbReference type="RefSeq" id="WP_184302435.1">
    <property type="nucleotide sequence ID" value="NZ_JACHLP010000007.1"/>
</dbReference>
<dbReference type="PANTHER" id="PTHR47235">
    <property type="entry name" value="BLR6548 PROTEIN"/>
    <property type="match status" value="1"/>
</dbReference>
<reference evidence="5 6" key="1">
    <citation type="submission" date="2020-08" db="EMBL/GenBank/DDBJ databases">
        <title>Functional genomics of gut bacteria from endangered species of beetles.</title>
        <authorList>
            <person name="Carlos-Shanley C."/>
        </authorList>
    </citation>
    <scope>NUCLEOTIDE SEQUENCE [LARGE SCALE GENOMIC DNA]</scope>
    <source>
        <strain evidence="5 6">S00239</strain>
    </source>
</reference>
<organism evidence="5 6">
    <name type="scientific">Roseateles oligotrophus</name>
    <dbReference type="NCBI Taxonomy" id="1769250"/>
    <lineage>
        <taxon>Bacteria</taxon>
        <taxon>Pseudomonadati</taxon>
        <taxon>Pseudomonadota</taxon>
        <taxon>Betaproteobacteria</taxon>
        <taxon>Burkholderiales</taxon>
        <taxon>Sphaerotilaceae</taxon>
        <taxon>Roseateles</taxon>
    </lineage>
</organism>
<comment type="similarity">
    <text evidence="1">Belongs to the leucine-binding protein family.</text>
</comment>
<dbReference type="EMBL" id="JACHLP010000007">
    <property type="protein sequence ID" value="MBB4845047.1"/>
    <property type="molecule type" value="Genomic_DNA"/>
</dbReference>
<dbReference type="CDD" id="cd06341">
    <property type="entry name" value="PBP1_ABC_ligand_binding-like"/>
    <property type="match status" value="1"/>
</dbReference>
<evidence type="ECO:0000256" key="2">
    <source>
        <dbReference type="ARBA" id="ARBA00022729"/>
    </source>
</evidence>
<gene>
    <name evidence="5" type="ORF">HNP55_003593</name>
</gene>
<dbReference type="Pfam" id="PF13458">
    <property type="entry name" value="Peripla_BP_6"/>
    <property type="match status" value="1"/>
</dbReference>
<evidence type="ECO:0000259" key="4">
    <source>
        <dbReference type="Pfam" id="PF13458"/>
    </source>
</evidence>
<proteinExistence type="inferred from homology"/>
<feature type="signal peptide" evidence="3">
    <location>
        <begin position="1"/>
        <end position="31"/>
    </location>
</feature>
<accession>A0A840LIF3</accession>
<dbReference type="Gene3D" id="3.40.50.2300">
    <property type="match status" value="2"/>
</dbReference>
<dbReference type="SUPFAM" id="SSF53822">
    <property type="entry name" value="Periplasmic binding protein-like I"/>
    <property type="match status" value="1"/>
</dbReference>
<evidence type="ECO:0000313" key="6">
    <source>
        <dbReference type="Proteomes" id="UP000562027"/>
    </source>
</evidence>
<keyword evidence="2 3" id="KW-0732">Signal</keyword>
<feature type="domain" description="Leucine-binding protein" evidence="4">
    <location>
        <begin position="48"/>
        <end position="383"/>
    </location>
</feature>
<dbReference type="Proteomes" id="UP000562027">
    <property type="component" value="Unassembled WGS sequence"/>
</dbReference>